<accession>A0A087SMX5</accession>
<sequence length="111" mass="12012">MLQIRPSMNPRNRAASGGPEYSVPLASIGIWRGEPSGKSTYLGVVAACGLQRFLVLHLLFCEMGSQAQRAPSSSTMRLVLFLGLAMLAHGQATQGFENISEPGMDFFILVR</sequence>
<dbReference type="Proteomes" id="UP000028924">
    <property type="component" value="Unassembled WGS sequence"/>
</dbReference>
<proteinExistence type="predicted"/>
<gene>
    <name evidence="1" type="ORF">F751_5698</name>
</gene>
<protein>
    <submittedName>
        <fullName evidence="1">Uncharacterized protein</fullName>
    </submittedName>
</protein>
<name>A0A087SMX5_AUXPR</name>
<evidence type="ECO:0000313" key="2">
    <source>
        <dbReference type="Proteomes" id="UP000028924"/>
    </source>
</evidence>
<organism evidence="1 2">
    <name type="scientific">Auxenochlorella protothecoides</name>
    <name type="common">Green microalga</name>
    <name type="synonym">Chlorella protothecoides</name>
    <dbReference type="NCBI Taxonomy" id="3075"/>
    <lineage>
        <taxon>Eukaryota</taxon>
        <taxon>Viridiplantae</taxon>
        <taxon>Chlorophyta</taxon>
        <taxon>core chlorophytes</taxon>
        <taxon>Trebouxiophyceae</taxon>
        <taxon>Chlorellales</taxon>
        <taxon>Chlorellaceae</taxon>
        <taxon>Auxenochlorella</taxon>
    </lineage>
</organism>
<dbReference type="RefSeq" id="XP_011400042.1">
    <property type="nucleotide sequence ID" value="XM_011401740.1"/>
</dbReference>
<keyword evidence="2" id="KW-1185">Reference proteome</keyword>
<reference evidence="1 2" key="1">
    <citation type="journal article" date="2014" name="BMC Genomics">
        <title>Oil accumulation mechanisms of the oleaginous microalga Chlorella protothecoides revealed through its genome, transcriptomes, and proteomes.</title>
        <authorList>
            <person name="Gao C."/>
            <person name="Wang Y."/>
            <person name="Shen Y."/>
            <person name="Yan D."/>
            <person name="He X."/>
            <person name="Dai J."/>
            <person name="Wu Q."/>
        </authorList>
    </citation>
    <scope>NUCLEOTIDE SEQUENCE [LARGE SCALE GENOMIC DNA]</scope>
    <source>
        <strain evidence="1 2">0710</strain>
    </source>
</reference>
<dbReference type="GeneID" id="23617089"/>
<dbReference type="KEGG" id="apro:F751_5698"/>
<dbReference type="EMBL" id="KL662142">
    <property type="protein sequence ID" value="KFM27079.1"/>
    <property type="molecule type" value="Genomic_DNA"/>
</dbReference>
<evidence type="ECO:0000313" key="1">
    <source>
        <dbReference type="EMBL" id="KFM27079.1"/>
    </source>
</evidence>
<dbReference type="AlphaFoldDB" id="A0A087SMX5"/>